<evidence type="ECO:0000256" key="9">
    <source>
        <dbReference type="ARBA" id="ARBA00048679"/>
    </source>
</evidence>
<dbReference type="GO" id="GO:0004674">
    <property type="term" value="F:protein serine/threonine kinase activity"/>
    <property type="evidence" value="ECO:0007669"/>
    <property type="project" value="UniProtKB-KW"/>
</dbReference>
<dbReference type="GO" id="GO:0007346">
    <property type="term" value="P:regulation of mitotic cell cycle"/>
    <property type="evidence" value="ECO:0007669"/>
    <property type="project" value="TreeGrafter"/>
</dbReference>
<evidence type="ECO:0000313" key="11">
    <source>
        <dbReference type="EMBL" id="KAF4103081.1"/>
    </source>
</evidence>
<evidence type="ECO:0000259" key="10">
    <source>
        <dbReference type="PROSITE" id="PS50011"/>
    </source>
</evidence>
<organism evidence="11 12">
    <name type="scientific">Onychostoma macrolepis</name>
    <dbReference type="NCBI Taxonomy" id="369639"/>
    <lineage>
        <taxon>Eukaryota</taxon>
        <taxon>Metazoa</taxon>
        <taxon>Chordata</taxon>
        <taxon>Craniata</taxon>
        <taxon>Vertebrata</taxon>
        <taxon>Euteleostomi</taxon>
        <taxon>Actinopterygii</taxon>
        <taxon>Neopterygii</taxon>
        <taxon>Teleostei</taxon>
        <taxon>Ostariophysi</taxon>
        <taxon>Cypriniformes</taxon>
        <taxon>Cyprinidae</taxon>
        <taxon>Acrossocheilinae</taxon>
        <taxon>Onychostoma</taxon>
    </lineage>
</organism>
<dbReference type="InterPro" id="IPR051138">
    <property type="entry name" value="PIM_Ser/Thr_kinase"/>
</dbReference>
<dbReference type="GO" id="GO:0043066">
    <property type="term" value="P:negative regulation of apoptotic process"/>
    <property type="evidence" value="ECO:0007669"/>
    <property type="project" value="TreeGrafter"/>
</dbReference>
<dbReference type="PROSITE" id="PS50011">
    <property type="entry name" value="PROTEIN_KINASE_DOM"/>
    <property type="match status" value="1"/>
</dbReference>
<dbReference type="AlphaFoldDB" id="A0A7J6C7Q7"/>
<accession>A0A7J6C7Q7</accession>
<evidence type="ECO:0000256" key="8">
    <source>
        <dbReference type="ARBA" id="ARBA00047899"/>
    </source>
</evidence>
<evidence type="ECO:0000313" key="12">
    <source>
        <dbReference type="Proteomes" id="UP000579812"/>
    </source>
</evidence>
<dbReference type="InterPro" id="IPR011009">
    <property type="entry name" value="Kinase-like_dom_sf"/>
</dbReference>
<dbReference type="EMBL" id="JAAMOB010000016">
    <property type="protein sequence ID" value="KAF4103081.1"/>
    <property type="molecule type" value="Genomic_DNA"/>
</dbReference>
<feature type="domain" description="Protein kinase" evidence="10">
    <location>
        <begin position="121"/>
        <end position="222"/>
    </location>
</feature>
<keyword evidence="6" id="KW-0418">Kinase</keyword>
<dbReference type="SUPFAM" id="SSF56112">
    <property type="entry name" value="Protein kinase-like (PK-like)"/>
    <property type="match status" value="1"/>
</dbReference>
<evidence type="ECO:0000256" key="1">
    <source>
        <dbReference type="ARBA" id="ARBA00005505"/>
    </source>
</evidence>
<dbReference type="PANTHER" id="PTHR22984">
    <property type="entry name" value="SERINE/THREONINE-PROTEIN KINASE PIM"/>
    <property type="match status" value="1"/>
</dbReference>
<evidence type="ECO:0000256" key="6">
    <source>
        <dbReference type="ARBA" id="ARBA00022777"/>
    </source>
</evidence>
<dbReference type="GO" id="GO:0005737">
    <property type="term" value="C:cytoplasm"/>
    <property type="evidence" value="ECO:0007669"/>
    <property type="project" value="TreeGrafter"/>
</dbReference>
<evidence type="ECO:0000256" key="4">
    <source>
        <dbReference type="ARBA" id="ARBA00022679"/>
    </source>
</evidence>
<gene>
    <name evidence="11" type="ORF">G5714_015964</name>
</gene>
<dbReference type="PANTHER" id="PTHR22984:SF11">
    <property type="entry name" value="AURORA KINASE-RELATED"/>
    <property type="match status" value="1"/>
</dbReference>
<dbReference type="FunFam" id="3.30.200.20:FF:000246">
    <property type="entry name" value="Pim proto-oncogene, serine/threonine kinase,-related 152"/>
    <property type="match status" value="1"/>
</dbReference>
<keyword evidence="5" id="KW-0547">Nucleotide-binding</keyword>
<comment type="caution">
    <text evidence="11">The sequence shown here is derived from an EMBL/GenBank/DDBJ whole genome shotgun (WGS) entry which is preliminary data.</text>
</comment>
<reference evidence="11 12" key="1">
    <citation type="submission" date="2020-04" db="EMBL/GenBank/DDBJ databases">
        <title>Chromosome-level genome assembly of a cyprinid fish Onychostoma macrolepis by integration of Nanopore Sequencing, Bionano and Hi-C technology.</title>
        <authorList>
            <person name="Wang D."/>
        </authorList>
    </citation>
    <scope>NUCLEOTIDE SEQUENCE [LARGE SCALE GENOMIC DNA]</scope>
    <source>
        <strain evidence="11">SWU-2019</strain>
        <tissue evidence="11">Muscle</tissue>
    </source>
</reference>
<protein>
    <recommendedName>
        <fullName evidence="2">non-specific serine/threonine protein kinase</fullName>
        <ecNumber evidence="2">2.7.11.1</ecNumber>
    </recommendedName>
</protein>
<dbReference type="GO" id="GO:0005524">
    <property type="term" value="F:ATP binding"/>
    <property type="evidence" value="ECO:0007669"/>
    <property type="project" value="UniProtKB-KW"/>
</dbReference>
<proteinExistence type="inferred from homology"/>
<comment type="similarity">
    <text evidence="1">Belongs to the protein kinase superfamily. CAMK Ser/Thr protein kinase family. PIM subfamily.</text>
</comment>
<dbReference type="Gene3D" id="3.30.200.20">
    <property type="entry name" value="Phosphorylase Kinase, domain 1"/>
    <property type="match status" value="1"/>
</dbReference>
<sequence length="222" mass="24911">MIRHIPIVEIQDQEPPASEVLPVVEEQLEQDILQPQDVHASVSSSIADKVEELDKDQTSLQHIPIVEIHELHEAPASEVLPVVEEQLEQDVLQHQDAQNPVSSTEDNEAEEPDDRHIFWQYEFGHKLDEGGYGCVYAGNRCKDGLKVAVKIVDKTPNMPYIGAPGHPKHLPIETGLTLLVNTGPSVPQIIRLLDWQDDPDHYVMISERPMPSMSMFNAQTKA</sequence>
<keyword evidence="12" id="KW-1185">Reference proteome</keyword>
<evidence type="ECO:0000256" key="5">
    <source>
        <dbReference type="ARBA" id="ARBA00022741"/>
    </source>
</evidence>
<evidence type="ECO:0000256" key="2">
    <source>
        <dbReference type="ARBA" id="ARBA00012513"/>
    </source>
</evidence>
<keyword evidence="3" id="KW-0723">Serine/threonine-protein kinase</keyword>
<name>A0A7J6C7Q7_9TELE</name>
<comment type="catalytic activity">
    <reaction evidence="8">
        <text>L-threonyl-[protein] + ATP = O-phospho-L-threonyl-[protein] + ADP + H(+)</text>
        <dbReference type="Rhea" id="RHEA:46608"/>
        <dbReference type="Rhea" id="RHEA-COMP:11060"/>
        <dbReference type="Rhea" id="RHEA-COMP:11605"/>
        <dbReference type="ChEBI" id="CHEBI:15378"/>
        <dbReference type="ChEBI" id="CHEBI:30013"/>
        <dbReference type="ChEBI" id="CHEBI:30616"/>
        <dbReference type="ChEBI" id="CHEBI:61977"/>
        <dbReference type="ChEBI" id="CHEBI:456216"/>
        <dbReference type="EC" id="2.7.11.1"/>
    </reaction>
</comment>
<dbReference type="EC" id="2.7.11.1" evidence="2"/>
<dbReference type="InterPro" id="IPR000719">
    <property type="entry name" value="Prot_kinase_dom"/>
</dbReference>
<evidence type="ECO:0000256" key="7">
    <source>
        <dbReference type="ARBA" id="ARBA00022840"/>
    </source>
</evidence>
<comment type="catalytic activity">
    <reaction evidence="9">
        <text>L-seryl-[protein] + ATP = O-phospho-L-seryl-[protein] + ADP + H(+)</text>
        <dbReference type="Rhea" id="RHEA:17989"/>
        <dbReference type="Rhea" id="RHEA-COMP:9863"/>
        <dbReference type="Rhea" id="RHEA-COMP:11604"/>
        <dbReference type="ChEBI" id="CHEBI:15378"/>
        <dbReference type="ChEBI" id="CHEBI:29999"/>
        <dbReference type="ChEBI" id="CHEBI:30616"/>
        <dbReference type="ChEBI" id="CHEBI:83421"/>
        <dbReference type="ChEBI" id="CHEBI:456216"/>
        <dbReference type="EC" id="2.7.11.1"/>
    </reaction>
</comment>
<keyword evidence="7" id="KW-0067">ATP-binding</keyword>
<dbReference type="Proteomes" id="UP000579812">
    <property type="component" value="Unassembled WGS sequence"/>
</dbReference>
<keyword evidence="4" id="KW-0808">Transferase</keyword>
<evidence type="ECO:0000256" key="3">
    <source>
        <dbReference type="ARBA" id="ARBA00022527"/>
    </source>
</evidence>